<gene>
    <name evidence="1" type="ORF">GN958_ATG19692</name>
</gene>
<name>A0A8S9TVP6_PHYIN</name>
<evidence type="ECO:0000313" key="1">
    <source>
        <dbReference type="EMBL" id="KAF4131057.1"/>
    </source>
</evidence>
<evidence type="ECO:0000313" key="2">
    <source>
        <dbReference type="Proteomes" id="UP000704712"/>
    </source>
</evidence>
<sequence>MRMNRFLYTEEIRDAFMKQFALYPPNTQTVADAVRSLQALLINHDALVIQFCEVGSIQRPSSPPLRFMHLNLRISAVNLAIFAGVIRPHRVDSMQTCSSTFSSSSPTKSSKLMAGSSKNATAIAFE</sequence>
<proteinExistence type="predicted"/>
<dbReference type="Proteomes" id="UP000704712">
    <property type="component" value="Unassembled WGS sequence"/>
</dbReference>
<reference evidence="1" key="1">
    <citation type="submission" date="2020-03" db="EMBL/GenBank/DDBJ databases">
        <title>Hybrid Assembly of Korean Phytophthora infestans isolates.</title>
        <authorList>
            <person name="Prokchorchik M."/>
            <person name="Lee Y."/>
            <person name="Seo J."/>
            <person name="Cho J.-H."/>
            <person name="Park Y.-E."/>
            <person name="Jang D.-C."/>
            <person name="Im J.-S."/>
            <person name="Choi J.-G."/>
            <person name="Park H.-J."/>
            <person name="Lee G.-B."/>
            <person name="Lee Y.-G."/>
            <person name="Hong S.-Y."/>
            <person name="Cho K."/>
            <person name="Sohn K.H."/>
        </authorList>
    </citation>
    <scope>NUCLEOTIDE SEQUENCE</scope>
    <source>
        <strain evidence="1">KR_2_A2</strain>
    </source>
</reference>
<comment type="caution">
    <text evidence="1">The sequence shown here is derived from an EMBL/GenBank/DDBJ whole genome shotgun (WGS) entry which is preliminary data.</text>
</comment>
<accession>A0A8S9TVP6</accession>
<dbReference type="AlphaFoldDB" id="A0A8S9TVP6"/>
<organism evidence="1 2">
    <name type="scientific">Phytophthora infestans</name>
    <name type="common">Potato late blight agent</name>
    <name type="synonym">Botrytis infestans</name>
    <dbReference type="NCBI Taxonomy" id="4787"/>
    <lineage>
        <taxon>Eukaryota</taxon>
        <taxon>Sar</taxon>
        <taxon>Stramenopiles</taxon>
        <taxon>Oomycota</taxon>
        <taxon>Peronosporomycetes</taxon>
        <taxon>Peronosporales</taxon>
        <taxon>Peronosporaceae</taxon>
        <taxon>Phytophthora</taxon>
    </lineage>
</organism>
<protein>
    <submittedName>
        <fullName evidence="1">Uncharacterized protein</fullName>
    </submittedName>
</protein>
<dbReference type="EMBL" id="JAACNO010002749">
    <property type="protein sequence ID" value="KAF4131057.1"/>
    <property type="molecule type" value="Genomic_DNA"/>
</dbReference>